<dbReference type="EMBL" id="BGPR01015864">
    <property type="protein sequence ID" value="GBN70886.1"/>
    <property type="molecule type" value="Genomic_DNA"/>
</dbReference>
<comment type="caution">
    <text evidence="2">The sequence shown here is derived from an EMBL/GenBank/DDBJ whole genome shotgun (WGS) entry which is preliminary data.</text>
</comment>
<proteinExistence type="predicted"/>
<dbReference type="Proteomes" id="UP000499080">
    <property type="component" value="Unassembled WGS sequence"/>
</dbReference>
<keyword evidence="3" id="KW-1185">Reference proteome</keyword>
<name>A0A4Y2R6I6_ARAVE</name>
<protein>
    <submittedName>
        <fullName evidence="2">Uncharacterized protein</fullName>
    </submittedName>
</protein>
<gene>
    <name evidence="2" type="ORF">AVEN_154184_1</name>
    <name evidence="1" type="ORF">AVEN_75049_1</name>
</gene>
<dbReference type="EMBL" id="BGPR01015865">
    <property type="protein sequence ID" value="GBN70889.1"/>
    <property type="molecule type" value="Genomic_DNA"/>
</dbReference>
<evidence type="ECO:0000313" key="1">
    <source>
        <dbReference type="EMBL" id="GBN70886.1"/>
    </source>
</evidence>
<reference evidence="2 3" key="1">
    <citation type="journal article" date="2019" name="Sci. Rep.">
        <title>Orb-weaving spider Araneus ventricosus genome elucidates the spidroin gene catalogue.</title>
        <authorList>
            <person name="Kono N."/>
            <person name="Nakamura H."/>
            <person name="Ohtoshi R."/>
            <person name="Moran D.A.P."/>
            <person name="Shinohara A."/>
            <person name="Yoshida Y."/>
            <person name="Fujiwara M."/>
            <person name="Mori M."/>
            <person name="Tomita M."/>
            <person name="Arakawa K."/>
        </authorList>
    </citation>
    <scope>NUCLEOTIDE SEQUENCE [LARGE SCALE GENOMIC DNA]</scope>
</reference>
<evidence type="ECO:0000313" key="3">
    <source>
        <dbReference type="Proteomes" id="UP000499080"/>
    </source>
</evidence>
<sequence length="95" mass="10526">MKFEIPRVGEEDSQWQEFCDFDPCFKTNFGTSVNALPNFSTKMGGDKPSLRANGIASLLVNAQLSAGHSHFIQTGIFGTREGKTIVNFKNRLKLS</sequence>
<evidence type="ECO:0000313" key="2">
    <source>
        <dbReference type="EMBL" id="GBN70889.1"/>
    </source>
</evidence>
<accession>A0A4Y2R6I6</accession>
<dbReference type="AlphaFoldDB" id="A0A4Y2R6I6"/>
<organism evidence="2 3">
    <name type="scientific">Araneus ventricosus</name>
    <name type="common">Orbweaver spider</name>
    <name type="synonym">Epeira ventricosa</name>
    <dbReference type="NCBI Taxonomy" id="182803"/>
    <lineage>
        <taxon>Eukaryota</taxon>
        <taxon>Metazoa</taxon>
        <taxon>Ecdysozoa</taxon>
        <taxon>Arthropoda</taxon>
        <taxon>Chelicerata</taxon>
        <taxon>Arachnida</taxon>
        <taxon>Araneae</taxon>
        <taxon>Araneomorphae</taxon>
        <taxon>Entelegynae</taxon>
        <taxon>Araneoidea</taxon>
        <taxon>Araneidae</taxon>
        <taxon>Araneus</taxon>
    </lineage>
</organism>